<dbReference type="RefSeq" id="WP_221119271.1">
    <property type="nucleotide sequence ID" value="NZ_JABDYF010000003.1"/>
</dbReference>
<proteinExistence type="predicted"/>
<evidence type="ECO:0000313" key="1">
    <source>
        <dbReference type="EMBL" id="MBX5089390.1"/>
    </source>
</evidence>
<gene>
    <name evidence="1" type="ORF">HJB60_09420</name>
</gene>
<evidence type="ECO:0008006" key="3">
    <source>
        <dbReference type="Google" id="ProtNLM"/>
    </source>
</evidence>
<dbReference type="EMBL" id="JABDYF010000003">
    <property type="protein sequence ID" value="MBX5089390.1"/>
    <property type="molecule type" value="Genomic_DNA"/>
</dbReference>
<sequence length="237" mass="26489">MSDKTALWDKLGRTDPSHTKQFTRAGGFKGTAIKPMWSYRRMTEEFGPCGTGWGVCEPKFDVVPAGDETLVYCTVSIWYEKRDQTAFGVGGDKVVSKTSSGIRSDDEAFKKAYTDAVTNAMKMIGVGADVHMGMFDDNKYVNTIAKEFEEDKKKPEAPKPISAAEQKRQLAAIDDDLLDANSEVDVKRLVDIWANIAERDGWSTEYWNEARRRFAAKRASFPKPVTDAEALQHPMNA</sequence>
<keyword evidence="2" id="KW-1185">Reference proteome</keyword>
<evidence type="ECO:0000313" key="2">
    <source>
        <dbReference type="Proteomes" id="UP000770629"/>
    </source>
</evidence>
<protein>
    <recommendedName>
        <fullName evidence="3">DUF1071 domain-containing protein</fullName>
    </recommendedName>
</protein>
<dbReference type="Proteomes" id="UP000770629">
    <property type="component" value="Unassembled WGS sequence"/>
</dbReference>
<comment type="caution">
    <text evidence="1">The sequence shown here is derived from an EMBL/GenBank/DDBJ whole genome shotgun (WGS) entry which is preliminary data.</text>
</comment>
<reference evidence="1 2" key="1">
    <citation type="submission" date="2020-04" db="EMBL/GenBank/DDBJ databases">
        <title>Global-level population genomics: horizontal gene transfer, symbiosis and evolution in Rhizobia.</title>
        <authorList>
            <person name="Gai Y."/>
        </authorList>
    </citation>
    <scope>NUCLEOTIDE SEQUENCE [LARGE SCALE GENOMIC DNA]</scope>
    <source>
        <strain evidence="1 2">BLR33</strain>
    </source>
</reference>
<organism evidence="1 2">
    <name type="scientific">Rhizobium lentis</name>
    <dbReference type="NCBI Taxonomy" id="1138194"/>
    <lineage>
        <taxon>Bacteria</taxon>
        <taxon>Pseudomonadati</taxon>
        <taxon>Pseudomonadota</taxon>
        <taxon>Alphaproteobacteria</taxon>
        <taxon>Hyphomicrobiales</taxon>
        <taxon>Rhizobiaceae</taxon>
        <taxon>Rhizobium/Agrobacterium group</taxon>
        <taxon>Rhizobium</taxon>
    </lineage>
</organism>
<name>A0ABS7IE34_9HYPH</name>
<accession>A0ABS7IE34</accession>